<comment type="subcellular location">
    <subcellularLocation>
        <location evidence="1">Membrane</location>
        <topology evidence="1">Multi-pass membrane protein</topology>
    </subcellularLocation>
</comment>
<name>A0AA36N6B4_9DINO</name>
<keyword evidence="6" id="KW-0106">Calcium</keyword>
<keyword evidence="8" id="KW-0630">Potassium</keyword>
<keyword evidence="11 14" id="KW-0472">Membrane</keyword>
<dbReference type="InterPro" id="IPR027359">
    <property type="entry name" value="Volt_channel_dom_sf"/>
</dbReference>
<keyword evidence="9 14" id="KW-1133">Transmembrane helix</keyword>
<keyword evidence="17" id="KW-1185">Reference proteome</keyword>
<feature type="region of interest" description="Disordered" evidence="13">
    <location>
        <begin position="54"/>
        <end position="131"/>
    </location>
</feature>
<evidence type="ECO:0000256" key="1">
    <source>
        <dbReference type="ARBA" id="ARBA00004141"/>
    </source>
</evidence>
<feature type="region of interest" description="Disordered" evidence="13">
    <location>
        <begin position="535"/>
        <end position="560"/>
    </location>
</feature>
<feature type="transmembrane region" description="Helical" evidence="14">
    <location>
        <begin position="354"/>
        <end position="372"/>
    </location>
</feature>
<evidence type="ECO:0000313" key="17">
    <source>
        <dbReference type="Proteomes" id="UP001178507"/>
    </source>
</evidence>
<evidence type="ECO:0000256" key="7">
    <source>
        <dbReference type="ARBA" id="ARBA00022882"/>
    </source>
</evidence>
<sequence length="575" mass="63801">MSIPGAVDVARKLPQPPEPPSGDVSPLAGIQLRLDQLSEQVDCCLVQLMKLEPASTLKESRRSRRHKMSQADGILPAIPSDKPFLDEDDASASSSSLGPPGSNASFAARSPMPSDDWDAPGEGSNTDTTLRSQMVRFRDCDEKSEPAVSEAKTRRKGKHVRNMDVKIAWQMHATSEESSPAEGQSSLHPMMRLLNGITCTERLWELLDDPASSRLALWISMFFRVTVVTSIIVSNLQNLEEEVLNPVLAAVLETCFDTIYLLEFICRIGSAPAKAAYLFDPYNWADMLSACGIFIRVGVGFVIRRPASADEQSVQVLLLFVLPVARLLKLLRYFESFRLLVDACKNSLASLPVMMYTMALIILVSANAIYLAESRSTIPSLPHCYWLAIVTITSVGFGDYVPRTPAGHVIVGMLSLVGVLFLALPVGTIGREFTESWENRARVLLLTRVRKCLWKWGYSVKDLRVLFEYIDADSNGVLSLPEFLELISQMRIGMSAASIVDLFMLFDDNHSGTIDYMEFLRHIFPEEYVEEQQESASQGARNSVRQVSEAMSSLRESTIVGRLDSRMSRLSSKSS</sequence>
<dbReference type="InterPro" id="IPR018247">
    <property type="entry name" value="EF_Hand_1_Ca_BS"/>
</dbReference>
<dbReference type="InterPro" id="IPR028325">
    <property type="entry name" value="VG_K_chnl"/>
</dbReference>
<dbReference type="SUPFAM" id="SSF81324">
    <property type="entry name" value="Voltage-gated potassium channels"/>
    <property type="match status" value="1"/>
</dbReference>
<keyword evidence="12" id="KW-0407">Ion channel</keyword>
<dbReference type="Gene3D" id="1.10.238.10">
    <property type="entry name" value="EF-hand"/>
    <property type="match status" value="1"/>
</dbReference>
<evidence type="ECO:0000313" key="16">
    <source>
        <dbReference type="EMBL" id="CAJ1400445.1"/>
    </source>
</evidence>
<dbReference type="Gene3D" id="1.10.287.70">
    <property type="match status" value="1"/>
</dbReference>
<keyword evidence="10" id="KW-0406">Ion transport</keyword>
<accession>A0AA36N6B4</accession>
<gene>
    <name evidence="16" type="ORF">EVOR1521_LOCUS23780</name>
</gene>
<reference evidence="16" key="1">
    <citation type="submission" date="2023-08" db="EMBL/GenBank/DDBJ databases">
        <authorList>
            <person name="Chen Y."/>
            <person name="Shah S."/>
            <person name="Dougan E. K."/>
            <person name="Thang M."/>
            <person name="Chan C."/>
        </authorList>
    </citation>
    <scope>NUCLEOTIDE SEQUENCE</scope>
</reference>
<evidence type="ECO:0000256" key="8">
    <source>
        <dbReference type="ARBA" id="ARBA00022958"/>
    </source>
</evidence>
<evidence type="ECO:0000256" key="2">
    <source>
        <dbReference type="ARBA" id="ARBA00022448"/>
    </source>
</evidence>
<dbReference type="AlphaFoldDB" id="A0AA36N6B4"/>
<evidence type="ECO:0000256" key="3">
    <source>
        <dbReference type="ARBA" id="ARBA00022538"/>
    </source>
</evidence>
<feature type="transmembrane region" description="Helical" evidence="14">
    <location>
        <begin position="407"/>
        <end position="430"/>
    </location>
</feature>
<comment type="caution">
    <text evidence="16">The sequence shown here is derived from an EMBL/GenBank/DDBJ whole genome shotgun (WGS) entry which is preliminary data.</text>
</comment>
<keyword evidence="7" id="KW-0851">Voltage-gated channel</keyword>
<dbReference type="PANTHER" id="PTHR11537">
    <property type="entry name" value="VOLTAGE-GATED POTASSIUM CHANNEL"/>
    <property type="match status" value="1"/>
</dbReference>
<evidence type="ECO:0000256" key="10">
    <source>
        <dbReference type="ARBA" id="ARBA00023065"/>
    </source>
</evidence>
<feature type="region of interest" description="Disordered" evidence="13">
    <location>
        <begin position="1"/>
        <end position="27"/>
    </location>
</feature>
<dbReference type="Gene3D" id="1.20.120.350">
    <property type="entry name" value="Voltage-gated potassium channels. Chain C"/>
    <property type="match status" value="1"/>
</dbReference>
<feature type="domain" description="EF-hand" evidence="15">
    <location>
        <begin position="458"/>
        <end position="493"/>
    </location>
</feature>
<evidence type="ECO:0000256" key="9">
    <source>
        <dbReference type="ARBA" id="ARBA00022989"/>
    </source>
</evidence>
<dbReference type="InterPro" id="IPR011992">
    <property type="entry name" value="EF-hand-dom_pair"/>
</dbReference>
<evidence type="ECO:0000256" key="14">
    <source>
        <dbReference type="SAM" id="Phobius"/>
    </source>
</evidence>
<evidence type="ECO:0000256" key="13">
    <source>
        <dbReference type="SAM" id="MobiDB-lite"/>
    </source>
</evidence>
<dbReference type="Proteomes" id="UP001178507">
    <property type="component" value="Unassembled WGS sequence"/>
</dbReference>
<feature type="transmembrane region" description="Helical" evidence="14">
    <location>
        <begin position="315"/>
        <end position="334"/>
    </location>
</feature>
<dbReference type="SMART" id="SM00054">
    <property type="entry name" value="EFh"/>
    <property type="match status" value="2"/>
</dbReference>
<dbReference type="PRINTS" id="PR00169">
    <property type="entry name" value="KCHANNEL"/>
</dbReference>
<dbReference type="CDD" id="cd00051">
    <property type="entry name" value="EFh"/>
    <property type="match status" value="1"/>
</dbReference>
<dbReference type="PROSITE" id="PS50222">
    <property type="entry name" value="EF_HAND_2"/>
    <property type="match status" value="2"/>
</dbReference>
<feature type="domain" description="EF-hand" evidence="15">
    <location>
        <begin position="494"/>
        <end position="529"/>
    </location>
</feature>
<dbReference type="GO" id="GO:0001508">
    <property type="term" value="P:action potential"/>
    <property type="evidence" value="ECO:0007669"/>
    <property type="project" value="TreeGrafter"/>
</dbReference>
<dbReference type="GO" id="GO:0005249">
    <property type="term" value="F:voltage-gated potassium channel activity"/>
    <property type="evidence" value="ECO:0007669"/>
    <property type="project" value="InterPro"/>
</dbReference>
<evidence type="ECO:0000256" key="5">
    <source>
        <dbReference type="ARBA" id="ARBA00022826"/>
    </source>
</evidence>
<keyword evidence="2" id="KW-0813">Transport</keyword>
<feature type="transmembrane region" description="Helical" evidence="14">
    <location>
        <begin position="282"/>
        <end position="303"/>
    </location>
</feature>
<evidence type="ECO:0000259" key="15">
    <source>
        <dbReference type="PROSITE" id="PS50222"/>
    </source>
</evidence>
<keyword evidence="4 14" id="KW-0812">Transmembrane</keyword>
<dbReference type="PROSITE" id="PS00018">
    <property type="entry name" value="EF_HAND_1"/>
    <property type="match status" value="2"/>
</dbReference>
<evidence type="ECO:0000256" key="12">
    <source>
        <dbReference type="ARBA" id="ARBA00023303"/>
    </source>
</evidence>
<dbReference type="GO" id="GO:0005509">
    <property type="term" value="F:calcium ion binding"/>
    <property type="evidence" value="ECO:0007669"/>
    <property type="project" value="InterPro"/>
</dbReference>
<dbReference type="InterPro" id="IPR002048">
    <property type="entry name" value="EF_hand_dom"/>
</dbReference>
<dbReference type="PANTHER" id="PTHR11537:SF254">
    <property type="entry name" value="POTASSIUM VOLTAGE-GATED CHANNEL PROTEIN SHAB"/>
    <property type="match status" value="1"/>
</dbReference>
<evidence type="ECO:0000256" key="6">
    <source>
        <dbReference type="ARBA" id="ARBA00022837"/>
    </source>
</evidence>
<dbReference type="InterPro" id="IPR005821">
    <property type="entry name" value="Ion_trans_dom"/>
</dbReference>
<feature type="compositionally biased region" description="Polar residues" evidence="13">
    <location>
        <begin position="535"/>
        <end position="556"/>
    </location>
</feature>
<dbReference type="SUPFAM" id="SSF47473">
    <property type="entry name" value="EF-hand"/>
    <property type="match status" value="1"/>
</dbReference>
<proteinExistence type="predicted"/>
<evidence type="ECO:0000256" key="4">
    <source>
        <dbReference type="ARBA" id="ARBA00022692"/>
    </source>
</evidence>
<organism evidence="16 17">
    <name type="scientific">Effrenium voratum</name>
    <dbReference type="NCBI Taxonomy" id="2562239"/>
    <lineage>
        <taxon>Eukaryota</taxon>
        <taxon>Sar</taxon>
        <taxon>Alveolata</taxon>
        <taxon>Dinophyceae</taxon>
        <taxon>Suessiales</taxon>
        <taxon>Symbiodiniaceae</taxon>
        <taxon>Effrenium</taxon>
    </lineage>
</organism>
<dbReference type="Pfam" id="PF13499">
    <property type="entry name" value="EF-hand_7"/>
    <property type="match status" value="1"/>
</dbReference>
<keyword evidence="5" id="KW-0631">Potassium channel</keyword>
<keyword evidence="3" id="KW-0633">Potassium transport</keyword>
<evidence type="ECO:0000256" key="11">
    <source>
        <dbReference type="ARBA" id="ARBA00023136"/>
    </source>
</evidence>
<dbReference type="GO" id="GO:0008076">
    <property type="term" value="C:voltage-gated potassium channel complex"/>
    <property type="evidence" value="ECO:0007669"/>
    <property type="project" value="InterPro"/>
</dbReference>
<feature type="compositionally biased region" description="Low complexity" evidence="13">
    <location>
        <begin position="91"/>
        <end position="105"/>
    </location>
</feature>
<dbReference type="Pfam" id="PF00520">
    <property type="entry name" value="Ion_trans"/>
    <property type="match status" value="1"/>
</dbReference>
<dbReference type="EMBL" id="CAUJNA010003372">
    <property type="protein sequence ID" value="CAJ1400445.1"/>
    <property type="molecule type" value="Genomic_DNA"/>
</dbReference>
<feature type="transmembrane region" description="Helical" evidence="14">
    <location>
        <begin position="384"/>
        <end position="401"/>
    </location>
</feature>
<protein>
    <recommendedName>
        <fullName evidence="15">EF-hand domain-containing protein</fullName>
    </recommendedName>
</protein>